<evidence type="ECO:0000259" key="4">
    <source>
        <dbReference type="PROSITE" id="PS01124"/>
    </source>
</evidence>
<dbReference type="Gene3D" id="1.10.10.60">
    <property type="entry name" value="Homeodomain-like"/>
    <property type="match status" value="2"/>
</dbReference>
<dbReference type="InterPro" id="IPR050204">
    <property type="entry name" value="AraC_XylS_family_regulators"/>
</dbReference>
<dbReference type="InterPro" id="IPR003313">
    <property type="entry name" value="AraC-bd"/>
</dbReference>
<gene>
    <name evidence="5" type="primary">araC_5</name>
    <name evidence="5" type="ORF">GALL_219620</name>
</gene>
<proteinExistence type="predicted"/>
<evidence type="ECO:0000313" key="5">
    <source>
        <dbReference type="EMBL" id="OIQ96084.1"/>
    </source>
</evidence>
<evidence type="ECO:0000256" key="1">
    <source>
        <dbReference type="ARBA" id="ARBA00023015"/>
    </source>
</evidence>
<evidence type="ECO:0000256" key="3">
    <source>
        <dbReference type="ARBA" id="ARBA00023163"/>
    </source>
</evidence>
<dbReference type="PROSITE" id="PS01124">
    <property type="entry name" value="HTH_ARAC_FAMILY_2"/>
    <property type="match status" value="1"/>
</dbReference>
<sequence>MAPAVYTAPMQATDAPTRERAHMALAPDFGGMELLTADYWAHSFAPHVHDTFVVALIERGAERFRCGGAEWVAPAGSLVLINPGEVHSGERGCAEGWSYRAFYPAPAVLAALLAEIDDGSPVVPGFAQALVTDPALFDLLRGLHARLHDAADPLLREGLWTAAFGALLRRHGQTRARPPQGDASAAVAKAQALLRERCAEALSLRDLADAVGLSPWHLNRAFRQKVGLPPHAWRNQWRLAQAKQRLRAGLAPAVVAAELGFADQAHFSRHFKRAFGVSPGRYPASR</sequence>
<dbReference type="AlphaFoldDB" id="A0A1J5RVF4"/>
<dbReference type="Pfam" id="PF12833">
    <property type="entry name" value="HTH_18"/>
    <property type="match status" value="1"/>
</dbReference>
<dbReference type="SUPFAM" id="SSF51215">
    <property type="entry name" value="Regulatory protein AraC"/>
    <property type="match status" value="1"/>
</dbReference>
<evidence type="ECO:0000256" key="2">
    <source>
        <dbReference type="ARBA" id="ARBA00023125"/>
    </source>
</evidence>
<accession>A0A1J5RVF4</accession>
<dbReference type="SMART" id="SM00342">
    <property type="entry name" value="HTH_ARAC"/>
    <property type="match status" value="1"/>
</dbReference>
<dbReference type="SUPFAM" id="SSF46689">
    <property type="entry name" value="Homeodomain-like"/>
    <property type="match status" value="2"/>
</dbReference>
<dbReference type="EMBL" id="MLJW01000155">
    <property type="protein sequence ID" value="OIQ96084.1"/>
    <property type="molecule type" value="Genomic_DNA"/>
</dbReference>
<comment type="caution">
    <text evidence="5">The sequence shown here is derived from an EMBL/GenBank/DDBJ whole genome shotgun (WGS) entry which is preliminary data.</text>
</comment>
<dbReference type="PANTHER" id="PTHR46796:SF2">
    <property type="entry name" value="TRANSCRIPTIONAL REGULATORY PROTEIN"/>
    <property type="match status" value="1"/>
</dbReference>
<dbReference type="GO" id="GO:0003700">
    <property type="term" value="F:DNA-binding transcription factor activity"/>
    <property type="evidence" value="ECO:0007669"/>
    <property type="project" value="InterPro"/>
</dbReference>
<dbReference type="InterPro" id="IPR018060">
    <property type="entry name" value="HTH_AraC"/>
</dbReference>
<dbReference type="InterPro" id="IPR037923">
    <property type="entry name" value="HTH-like"/>
</dbReference>
<dbReference type="Pfam" id="PF02311">
    <property type="entry name" value="AraC_binding"/>
    <property type="match status" value="1"/>
</dbReference>
<keyword evidence="2" id="KW-0238">DNA-binding</keyword>
<protein>
    <submittedName>
        <fullName evidence="5">Arabinose operon regulatory protein</fullName>
    </submittedName>
</protein>
<feature type="domain" description="HTH araC/xylS-type" evidence="4">
    <location>
        <begin position="188"/>
        <end position="285"/>
    </location>
</feature>
<name>A0A1J5RVF4_9ZZZZ</name>
<dbReference type="InterPro" id="IPR009057">
    <property type="entry name" value="Homeodomain-like_sf"/>
</dbReference>
<dbReference type="PANTHER" id="PTHR46796">
    <property type="entry name" value="HTH-TYPE TRANSCRIPTIONAL ACTIVATOR RHAS-RELATED"/>
    <property type="match status" value="1"/>
</dbReference>
<keyword evidence="3" id="KW-0804">Transcription</keyword>
<keyword evidence="1" id="KW-0805">Transcription regulation</keyword>
<organism evidence="5">
    <name type="scientific">mine drainage metagenome</name>
    <dbReference type="NCBI Taxonomy" id="410659"/>
    <lineage>
        <taxon>unclassified sequences</taxon>
        <taxon>metagenomes</taxon>
        <taxon>ecological metagenomes</taxon>
    </lineage>
</organism>
<dbReference type="GO" id="GO:0043565">
    <property type="term" value="F:sequence-specific DNA binding"/>
    <property type="evidence" value="ECO:0007669"/>
    <property type="project" value="InterPro"/>
</dbReference>
<reference evidence="5" key="1">
    <citation type="submission" date="2016-10" db="EMBL/GenBank/DDBJ databases">
        <title>Sequence of Gallionella enrichment culture.</title>
        <authorList>
            <person name="Poehlein A."/>
            <person name="Muehling M."/>
            <person name="Daniel R."/>
        </authorList>
    </citation>
    <scope>NUCLEOTIDE SEQUENCE</scope>
</reference>